<evidence type="ECO:0000256" key="6">
    <source>
        <dbReference type="ARBA" id="ARBA00022970"/>
    </source>
</evidence>
<keyword evidence="3" id="KW-0813">Transport</keyword>
<feature type="transmembrane region" description="Helical" evidence="9">
    <location>
        <begin position="76"/>
        <end position="99"/>
    </location>
</feature>
<dbReference type="Proteomes" id="UP000199288">
    <property type="component" value="Unassembled WGS sequence"/>
</dbReference>
<dbReference type="EMBL" id="FNQV01000010">
    <property type="protein sequence ID" value="SEA48835.1"/>
    <property type="molecule type" value="Genomic_DNA"/>
</dbReference>
<feature type="transmembrane region" description="Helical" evidence="9">
    <location>
        <begin position="9"/>
        <end position="32"/>
    </location>
</feature>
<dbReference type="Pfam" id="PF05525">
    <property type="entry name" value="Branch_AA_trans"/>
    <property type="match status" value="1"/>
</dbReference>
<evidence type="ECO:0000256" key="5">
    <source>
        <dbReference type="ARBA" id="ARBA00022692"/>
    </source>
</evidence>
<dbReference type="GO" id="GO:0015190">
    <property type="term" value="F:L-leucine transmembrane transporter activity"/>
    <property type="evidence" value="ECO:0007669"/>
    <property type="project" value="TreeGrafter"/>
</dbReference>
<proteinExistence type="inferred from homology"/>
<evidence type="ECO:0000256" key="7">
    <source>
        <dbReference type="ARBA" id="ARBA00022989"/>
    </source>
</evidence>
<accession>A0A1H4BKW8</accession>
<comment type="subcellular location">
    <subcellularLocation>
        <location evidence="1">Cell membrane</location>
        <topology evidence="1">Multi-pass membrane protein</topology>
    </subcellularLocation>
</comment>
<organism evidence="10 11">
    <name type="scientific">Bowdeniella nasicola</name>
    <dbReference type="NCBI Taxonomy" id="208480"/>
    <lineage>
        <taxon>Bacteria</taxon>
        <taxon>Bacillati</taxon>
        <taxon>Actinomycetota</taxon>
        <taxon>Actinomycetes</taxon>
        <taxon>Actinomycetales</taxon>
        <taxon>Actinomycetaceae</taxon>
        <taxon>Bowdeniella</taxon>
    </lineage>
</organism>
<keyword evidence="11" id="KW-1185">Reference proteome</keyword>
<dbReference type="GO" id="GO:0015188">
    <property type="term" value="F:L-isoleucine transmembrane transporter activity"/>
    <property type="evidence" value="ECO:0007669"/>
    <property type="project" value="TreeGrafter"/>
</dbReference>
<dbReference type="GO" id="GO:0015820">
    <property type="term" value="P:L-leucine transport"/>
    <property type="evidence" value="ECO:0007669"/>
    <property type="project" value="TreeGrafter"/>
</dbReference>
<dbReference type="GO" id="GO:0005886">
    <property type="term" value="C:plasma membrane"/>
    <property type="evidence" value="ECO:0007669"/>
    <property type="project" value="UniProtKB-SubCell"/>
</dbReference>
<keyword evidence="8 9" id="KW-0472">Membrane</keyword>
<keyword evidence="5 9" id="KW-0812">Transmembrane</keyword>
<dbReference type="RefSeq" id="WP_261977076.1">
    <property type="nucleotide sequence ID" value="NZ_FNQV01000010.1"/>
</dbReference>
<reference evidence="11" key="1">
    <citation type="submission" date="2016-10" db="EMBL/GenBank/DDBJ databases">
        <authorList>
            <person name="Varghese N."/>
            <person name="Submissions S."/>
        </authorList>
    </citation>
    <scope>NUCLEOTIDE SEQUENCE [LARGE SCALE GENOMIC DNA]</scope>
    <source>
        <strain evidence="11">KPR-1</strain>
    </source>
</reference>
<evidence type="ECO:0000256" key="3">
    <source>
        <dbReference type="ARBA" id="ARBA00022448"/>
    </source>
</evidence>
<sequence>MTRSFSRTYLVTGLALFAMYFGAGNLIFPVMIGAESAGARPAVLAGFLLTGVALPILGMLAVATERPGESGGIASRIGAVPGLVFTLVIFLSTGMLYAIPRVITISYEMSVRPFLAGSAAAGPLPLALYAAAFVAIAIALTINPRRLIDHVGGWLTPALLALLVILITAAAWRLSATGGAPSGEYATHPLPAGLLQGYFTMDALASFVFGVVIIAQLRDRGFTGRRRLLPAMAIVGAITGIGLAAVYVGLALLGNRVADAGVDNGAQALAFAAETLFGRPGVALFGAIAILACLTTAVGLFGAAGQYFARLIPGARYRAVLAVHAVVAFVLANLGLDAILAVVAPINQLIYPVAICIIAVALIEAALAIVRPRQLRWTYRLAAWVAATVALPEALATTGIAAFAPLREVLAGVPGGAFQMAWVLPALVGALIGAVIDARIVAREPEITS</sequence>
<dbReference type="PANTHER" id="PTHR30588:SF0">
    <property type="entry name" value="BRANCHED-CHAIN AMINO ACID PERMEASE BRNQ"/>
    <property type="match status" value="1"/>
</dbReference>
<keyword evidence="6" id="KW-0029">Amino-acid transport</keyword>
<name>A0A1H4BKW8_9ACTO</name>
<feature type="transmembrane region" description="Helical" evidence="9">
    <location>
        <begin position="154"/>
        <end position="175"/>
    </location>
</feature>
<feature type="transmembrane region" description="Helical" evidence="9">
    <location>
        <begin position="44"/>
        <end position="64"/>
    </location>
</feature>
<dbReference type="PANTHER" id="PTHR30588">
    <property type="entry name" value="BRANCHED-CHAIN AMINO ACID TRANSPORT SYSTEM 2 CARRIER PROTEIN"/>
    <property type="match status" value="1"/>
</dbReference>
<dbReference type="GO" id="GO:0015818">
    <property type="term" value="P:isoleucine transport"/>
    <property type="evidence" value="ECO:0007669"/>
    <property type="project" value="TreeGrafter"/>
</dbReference>
<evidence type="ECO:0000313" key="11">
    <source>
        <dbReference type="Proteomes" id="UP000199288"/>
    </source>
</evidence>
<evidence type="ECO:0000256" key="9">
    <source>
        <dbReference type="SAM" id="Phobius"/>
    </source>
</evidence>
<dbReference type="GO" id="GO:0005304">
    <property type="term" value="F:L-valine transmembrane transporter activity"/>
    <property type="evidence" value="ECO:0007669"/>
    <property type="project" value="TreeGrafter"/>
</dbReference>
<feature type="transmembrane region" description="Helical" evidence="9">
    <location>
        <begin position="321"/>
        <end position="343"/>
    </location>
</feature>
<comment type="similarity">
    <text evidence="2">Belongs to the branched chain amino acid transporter family.</text>
</comment>
<feature type="transmembrane region" description="Helical" evidence="9">
    <location>
        <begin position="119"/>
        <end position="142"/>
    </location>
</feature>
<dbReference type="AlphaFoldDB" id="A0A1H4BKW8"/>
<evidence type="ECO:0000256" key="4">
    <source>
        <dbReference type="ARBA" id="ARBA00022475"/>
    </source>
</evidence>
<evidence type="ECO:0000256" key="2">
    <source>
        <dbReference type="ARBA" id="ARBA00008540"/>
    </source>
</evidence>
<keyword evidence="4" id="KW-1003">Cell membrane</keyword>
<feature type="transmembrane region" description="Helical" evidence="9">
    <location>
        <begin position="416"/>
        <end position="436"/>
    </location>
</feature>
<evidence type="ECO:0000256" key="1">
    <source>
        <dbReference type="ARBA" id="ARBA00004651"/>
    </source>
</evidence>
<dbReference type="NCBIfam" id="TIGR00796">
    <property type="entry name" value="livcs"/>
    <property type="match status" value="1"/>
</dbReference>
<feature type="transmembrane region" description="Helical" evidence="9">
    <location>
        <begin position="381"/>
        <end position="404"/>
    </location>
</feature>
<feature type="transmembrane region" description="Helical" evidence="9">
    <location>
        <begin position="195"/>
        <end position="217"/>
    </location>
</feature>
<feature type="transmembrane region" description="Helical" evidence="9">
    <location>
        <begin position="229"/>
        <end position="253"/>
    </location>
</feature>
<feature type="transmembrane region" description="Helical" evidence="9">
    <location>
        <begin position="282"/>
        <end position="309"/>
    </location>
</feature>
<gene>
    <name evidence="10" type="ORF">SAMN02910418_01698</name>
</gene>
<keyword evidence="7 9" id="KW-1133">Transmembrane helix</keyword>
<dbReference type="InterPro" id="IPR004685">
    <property type="entry name" value="Brnchd-chn_aa_trnsp_Livcs"/>
</dbReference>
<evidence type="ECO:0000256" key="8">
    <source>
        <dbReference type="ARBA" id="ARBA00023136"/>
    </source>
</evidence>
<evidence type="ECO:0000313" key="10">
    <source>
        <dbReference type="EMBL" id="SEA48835.1"/>
    </source>
</evidence>
<protein>
    <submittedName>
        <fullName evidence="10">Branched-chain amino acid:cation transporter, LIVCS family</fullName>
    </submittedName>
</protein>
<feature type="transmembrane region" description="Helical" evidence="9">
    <location>
        <begin position="349"/>
        <end position="369"/>
    </location>
</feature>